<name>A0A9N7N0Y8_STRHE</name>
<evidence type="ECO:0000313" key="2">
    <source>
        <dbReference type="EMBL" id="CAA0820017.1"/>
    </source>
</evidence>
<dbReference type="EMBL" id="CACSLK010019758">
    <property type="protein sequence ID" value="CAA0820017.1"/>
    <property type="molecule type" value="Genomic_DNA"/>
</dbReference>
<evidence type="ECO:0000313" key="3">
    <source>
        <dbReference type="Proteomes" id="UP001153555"/>
    </source>
</evidence>
<dbReference type="OrthoDB" id="927948at2759"/>
<evidence type="ECO:0000256" key="1">
    <source>
        <dbReference type="SAM" id="MobiDB-lite"/>
    </source>
</evidence>
<comment type="caution">
    <text evidence="2">The sequence shown here is derived from an EMBL/GenBank/DDBJ whole genome shotgun (WGS) entry which is preliminary data.</text>
</comment>
<gene>
    <name evidence="2" type="ORF">SHERM_18266</name>
</gene>
<keyword evidence="3" id="KW-1185">Reference proteome</keyword>
<reference evidence="2" key="1">
    <citation type="submission" date="2019-12" db="EMBL/GenBank/DDBJ databases">
        <authorList>
            <person name="Scholes J."/>
        </authorList>
    </citation>
    <scope>NUCLEOTIDE SEQUENCE</scope>
</reference>
<feature type="region of interest" description="Disordered" evidence="1">
    <location>
        <begin position="80"/>
        <end position="104"/>
    </location>
</feature>
<dbReference type="AlphaFoldDB" id="A0A9N7N0Y8"/>
<dbReference type="Proteomes" id="UP001153555">
    <property type="component" value="Unassembled WGS sequence"/>
</dbReference>
<proteinExistence type="predicted"/>
<organism evidence="2 3">
    <name type="scientific">Striga hermonthica</name>
    <name type="common">Purple witchweed</name>
    <name type="synonym">Buchnera hermonthica</name>
    <dbReference type="NCBI Taxonomy" id="68872"/>
    <lineage>
        <taxon>Eukaryota</taxon>
        <taxon>Viridiplantae</taxon>
        <taxon>Streptophyta</taxon>
        <taxon>Embryophyta</taxon>
        <taxon>Tracheophyta</taxon>
        <taxon>Spermatophyta</taxon>
        <taxon>Magnoliopsida</taxon>
        <taxon>eudicotyledons</taxon>
        <taxon>Gunneridae</taxon>
        <taxon>Pentapetalae</taxon>
        <taxon>asterids</taxon>
        <taxon>lamiids</taxon>
        <taxon>Lamiales</taxon>
        <taxon>Orobanchaceae</taxon>
        <taxon>Buchnereae</taxon>
        <taxon>Striga</taxon>
    </lineage>
</organism>
<protein>
    <submittedName>
        <fullName evidence="2">Uncharacterized protein</fullName>
    </submittedName>
</protein>
<sequence>MMEFHSFFGPTGYSYSNRSSKRRIIQGRLAQSLPHAHAGADCKFVGNMSTLVQIQLGLTLRQSTVRCYGKPATEIRETLSREGKPDQNPVATITNGERRTTRPLETRKIREKGEPQRVTTGQNIDFAEEDERQFEGGNLGIGFFYKII</sequence>
<accession>A0A9N7N0Y8</accession>